<evidence type="ECO:0000256" key="2">
    <source>
        <dbReference type="ARBA" id="ARBA00022490"/>
    </source>
</evidence>
<evidence type="ECO:0000256" key="1">
    <source>
        <dbReference type="ARBA" id="ARBA00004496"/>
    </source>
</evidence>
<dbReference type="InterPro" id="IPR000210">
    <property type="entry name" value="BTB/POZ_dom"/>
</dbReference>
<evidence type="ECO:0000313" key="4">
    <source>
        <dbReference type="EMBL" id="CAH3180162.1"/>
    </source>
</evidence>
<dbReference type="PANTHER" id="PTHR45774:SF3">
    <property type="entry name" value="BTB (POZ) DOMAIN-CONTAINING 2B-RELATED"/>
    <property type="match status" value="1"/>
</dbReference>
<dbReference type="Gene3D" id="2.60.120.820">
    <property type="entry name" value="PHR domain"/>
    <property type="match status" value="3"/>
</dbReference>
<dbReference type="EMBL" id="CALNXI010001944">
    <property type="protein sequence ID" value="CAH3180162.1"/>
    <property type="molecule type" value="Genomic_DNA"/>
</dbReference>
<reference evidence="4 5" key="1">
    <citation type="submission" date="2022-05" db="EMBL/GenBank/DDBJ databases">
        <authorList>
            <consortium name="Genoscope - CEA"/>
            <person name="William W."/>
        </authorList>
    </citation>
    <scope>NUCLEOTIDE SEQUENCE [LARGE SCALE GENOMIC DNA]</scope>
</reference>
<gene>
    <name evidence="4" type="ORF">PEVE_00012769</name>
</gene>
<feature type="domain" description="BTB" evidence="3">
    <location>
        <begin position="636"/>
        <end position="710"/>
    </location>
</feature>
<dbReference type="SMART" id="SM00225">
    <property type="entry name" value="BTB"/>
    <property type="match status" value="2"/>
</dbReference>
<keyword evidence="5" id="KW-1185">Reference proteome</keyword>
<organism evidence="4 5">
    <name type="scientific">Porites evermanni</name>
    <dbReference type="NCBI Taxonomy" id="104178"/>
    <lineage>
        <taxon>Eukaryota</taxon>
        <taxon>Metazoa</taxon>
        <taxon>Cnidaria</taxon>
        <taxon>Anthozoa</taxon>
        <taxon>Hexacorallia</taxon>
        <taxon>Scleractinia</taxon>
        <taxon>Fungiina</taxon>
        <taxon>Poritidae</taxon>
        <taxon>Porites</taxon>
    </lineage>
</organism>
<dbReference type="SUPFAM" id="SSF54695">
    <property type="entry name" value="POZ domain"/>
    <property type="match status" value="2"/>
</dbReference>
<evidence type="ECO:0000313" key="5">
    <source>
        <dbReference type="Proteomes" id="UP001159427"/>
    </source>
</evidence>
<name>A0ABN8RLN4_9CNID</name>
<sequence>MSQKEFASVVVDCEILTKKEIGLMMKHYSGVSLESSLPFMHSPRQSRLRVYRFTKLSPPDMPNGSWHYTRGKADALNLTVSKPVKLHGVQHFGSEDNEYTVSLEVKDVAKGLSLVKLKDTYSSEKDETNGYHGFDVMFDHPVCLEQGKTYEIVSRIKGPSSWRVIQGKNSDEIEGIQFSFSSPASSGNGTDVRIGQLIEGAMASFRSFDDNWQTKRPNISERTKFMFNNELLSDVKFVVPASHNQSESHKSRKCIIPAHKFVLAISSPVFYAMFYGEMAETADTIQLPDCEYKSLKYSDEVNLSGSNVMQVLYLAKKYLVPSLADKCTEFIREHLDASNVFSVLPQALKFEGEALEKRCWEIIEIHTENALTSEEFVTLERSAVESVVKRERLNVKEVDLFIAVHRWATKEVERQGVTPDGKVKRRLLGEEIVKAIRFPVMSQKEGGEFASFVLDCDILTKKEIGFMMKHFGNVSLGSSLPFISSPRLGILHRSNRFAMLKPPEAHGGPWQYSDSVADALQLTVSKPVTLHGIQHFGCKGGKYTVSLEVKDVRSGCSLVKQTGTYSSKKDEKNGYYEFDVMFDLPVSLERGKAYEIVSLIKGSSSWRVAQGKILDKTKHPTISERTKFIFNNELLSDVKFVVPALHNESESRKYIPAHKFILAISSPVFYAMFYGEMAETAGAVQLPDCDYESLLELFRFLYSNEVNLSGSNVMQVLYLAKKYLVPSLADKCTEYLQKHLEASNVFSVLPQAQKFEDKDLEERCWEVIETHTENALTSEEFVTLERSVVESVVKRERLNVKEVDLFKAVDRWATKEVEKQRLTPGGKVKRRILGEEIVKAIRFPVMSQKEFASIVVDCDILTKKEIGFMMKHYGGVGLESSLPFMLSPRQYGTGPLHRVYRSAMHSATCWPCKGFLKDALGVSVSKPVKLQGVQHFGSRGGEYTVSLEVQDTINSFSLVKQTGTYFSERDETHFYNGFDVMFDHPVCLEMGKALSLFLINGKESVEALGIQFSFSNSAASSNGTRVKSGQFPALIFSTM</sequence>
<dbReference type="PROSITE" id="PS50097">
    <property type="entry name" value="BTB"/>
    <property type="match status" value="2"/>
</dbReference>
<dbReference type="InterPro" id="IPR011705">
    <property type="entry name" value="BACK"/>
</dbReference>
<dbReference type="PANTHER" id="PTHR45774">
    <property type="entry name" value="BTB/POZ DOMAIN-CONTAINING"/>
    <property type="match status" value="1"/>
</dbReference>
<protein>
    <recommendedName>
        <fullName evidence="3">BTB domain-containing protein</fullName>
    </recommendedName>
</protein>
<dbReference type="Gene3D" id="3.30.710.10">
    <property type="entry name" value="Potassium Channel Kv1.1, Chain A"/>
    <property type="match status" value="2"/>
</dbReference>
<dbReference type="InterPro" id="IPR012983">
    <property type="entry name" value="PHR"/>
</dbReference>
<feature type="domain" description="BTB" evidence="3">
    <location>
        <begin position="233"/>
        <end position="296"/>
    </location>
</feature>
<dbReference type="Pfam" id="PF00651">
    <property type="entry name" value="BTB"/>
    <property type="match status" value="2"/>
</dbReference>
<dbReference type="Pfam" id="PF08005">
    <property type="entry name" value="PHR"/>
    <property type="match status" value="2"/>
</dbReference>
<dbReference type="InterPro" id="IPR038648">
    <property type="entry name" value="PHR_sf"/>
</dbReference>
<dbReference type="Gene3D" id="1.25.40.420">
    <property type="match status" value="2"/>
</dbReference>
<accession>A0ABN8RLN4</accession>
<dbReference type="Pfam" id="PF07707">
    <property type="entry name" value="BACK"/>
    <property type="match status" value="2"/>
</dbReference>
<comment type="caution">
    <text evidence="4">The sequence shown here is derived from an EMBL/GenBank/DDBJ whole genome shotgun (WGS) entry which is preliminary data.</text>
</comment>
<keyword evidence="2" id="KW-0963">Cytoplasm</keyword>
<dbReference type="SMART" id="SM00875">
    <property type="entry name" value="BACK"/>
    <property type="match status" value="2"/>
</dbReference>
<comment type="subcellular location">
    <subcellularLocation>
        <location evidence="1">Cytoplasm</location>
    </subcellularLocation>
</comment>
<evidence type="ECO:0000259" key="3">
    <source>
        <dbReference type="PROSITE" id="PS50097"/>
    </source>
</evidence>
<dbReference type="Proteomes" id="UP001159427">
    <property type="component" value="Unassembled WGS sequence"/>
</dbReference>
<dbReference type="InterPro" id="IPR011333">
    <property type="entry name" value="SKP1/BTB/POZ_sf"/>
</dbReference>
<proteinExistence type="predicted"/>